<evidence type="ECO:0000256" key="7">
    <source>
        <dbReference type="ARBA" id="ARBA00023268"/>
    </source>
</evidence>
<feature type="region of interest" description="N-terminal hotdog fold" evidence="9">
    <location>
        <begin position="4994"/>
        <end position="5133"/>
    </location>
</feature>
<accession>D6C473</accession>
<dbReference type="InterPro" id="IPR050091">
    <property type="entry name" value="PKS_NRPS_Biosynth_Enz"/>
</dbReference>
<dbReference type="Pfam" id="PF14765">
    <property type="entry name" value="PS-DH"/>
    <property type="match status" value="1"/>
</dbReference>
<feature type="domain" description="Ketosynthase family 3 (KS3)" evidence="12">
    <location>
        <begin position="1041"/>
        <end position="1467"/>
    </location>
</feature>
<evidence type="ECO:0000256" key="9">
    <source>
        <dbReference type="PROSITE-ProRule" id="PRU01363"/>
    </source>
</evidence>
<dbReference type="InterPro" id="IPR009081">
    <property type="entry name" value="PP-bd_ACP"/>
</dbReference>
<dbReference type="Gene3D" id="1.10.1200.10">
    <property type="entry name" value="ACP-like"/>
    <property type="match status" value="4"/>
</dbReference>
<dbReference type="SUPFAM" id="SSF53901">
    <property type="entry name" value="Thiolase-like"/>
    <property type="match status" value="4"/>
</dbReference>
<feature type="active site" description="Proton acceptor; for dehydratase activity" evidence="9">
    <location>
        <position position="5026"/>
    </location>
</feature>
<name>D6C473_9ACTN</name>
<evidence type="ECO:0000256" key="2">
    <source>
        <dbReference type="ARBA" id="ARBA00004792"/>
    </source>
</evidence>
<dbReference type="InterPro" id="IPR006162">
    <property type="entry name" value="Ppantetheine_attach_site"/>
</dbReference>
<keyword evidence="6" id="KW-0045">Antibiotic biosynthesis</keyword>
<feature type="region of interest" description="C-terminal hotdog fold" evidence="9">
    <location>
        <begin position="5148"/>
        <end position="5296"/>
    </location>
</feature>
<dbReference type="InterPro" id="IPR018201">
    <property type="entry name" value="Ketoacyl_synth_AS"/>
</dbReference>
<dbReference type="InterPro" id="IPR016039">
    <property type="entry name" value="Thiolase-like"/>
</dbReference>
<evidence type="ECO:0000256" key="4">
    <source>
        <dbReference type="ARBA" id="ARBA00022553"/>
    </source>
</evidence>
<dbReference type="SMART" id="SM00825">
    <property type="entry name" value="PKS_KS"/>
    <property type="match status" value="4"/>
</dbReference>
<evidence type="ECO:0000313" key="14">
    <source>
        <dbReference type="EMBL" id="ADC45534.1"/>
    </source>
</evidence>
<dbReference type="Gene3D" id="3.40.366.10">
    <property type="entry name" value="Malonyl-Coenzyme A Acyl Carrier Protein, domain 2"/>
    <property type="match status" value="4"/>
</dbReference>
<feature type="domain" description="Carrier" evidence="11">
    <location>
        <begin position="947"/>
        <end position="1022"/>
    </location>
</feature>
<feature type="domain" description="Ketosynthase family 3 (KS3)" evidence="12">
    <location>
        <begin position="2580"/>
        <end position="3006"/>
    </location>
</feature>
<dbReference type="Pfam" id="PF21089">
    <property type="entry name" value="PKS_DH_N"/>
    <property type="match status" value="1"/>
</dbReference>
<keyword evidence="5" id="KW-0808">Transferase</keyword>
<dbReference type="InterPro" id="IPR020807">
    <property type="entry name" value="PKS_DH"/>
</dbReference>
<dbReference type="SMART" id="SM00822">
    <property type="entry name" value="PKS_KR"/>
    <property type="match status" value="3"/>
</dbReference>
<dbReference type="SUPFAM" id="SSF55048">
    <property type="entry name" value="Probable ACP-binding domain of malonyl-CoA ACP transacylase"/>
    <property type="match status" value="4"/>
</dbReference>
<dbReference type="Pfam" id="PF00698">
    <property type="entry name" value="Acyl_transf_1"/>
    <property type="match status" value="4"/>
</dbReference>
<dbReference type="NCBIfam" id="NF045894">
    <property type="entry name" value="PKS_plus_SDR"/>
    <property type="match status" value="1"/>
</dbReference>
<dbReference type="Pfam" id="PF08990">
    <property type="entry name" value="Docking"/>
    <property type="match status" value="1"/>
</dbReference>
<keyword evidence="8" id="KW-0012">Acyltransferase</keyword>
<keyword evidence="7" id="KW-0511">Multifunctional enzyme</keyword>
<evidence type="ECO:0000259" key="12">
    <source>
        <dbReference type="PROSITE" id="PS52004"/>
    </source>
</evidence>
<dbReference type="PROSITE" id="PS52019">
    <property type="entry name" value="PKS_MFAS_DH"/>
    <property type="match status" value="1"/>
</dbReference>
<comment type="pathway">
    <text evidence="2">Antibiotic biosynthesis.</text>
</comment>
<dbReference type="CDD" id="cd08956">
    <property type="entry name" value="KR_3_FAS_SDR_x"/>
    <property type="match status" value="1"/>
</dbReference>
<evidence type="ECO:0000256" key="1">
    <source>
        <dbReference type="ARBA" id="ARBA00001957"/>
    </source>
</evidence>
<dbReference type="InterPro" id="IPR042104">
    <property type="entry name" value="PKS_dehydratase_sf"/>
</dbReference>
<dbReference type="GO" id="GO:0033068">
    <property type="term" value="P:macrolide biosynthetic process"/>
    <property type="evidence" value="ECO:0007669"/>
    <property type="project" value="UniProtKB-ARBA"/>
</dbReference>
<dbReference type="SMART" id="SM00823">
    <property type="entry name" value="PKS_PP"/>
    <property type="match status" value="4"/>
</dbReference>
<dbReference type="FunFam" id="1.10.1200.10:FF:000007">
    <property type="entry name" value="Probable polyketide synthase pks17"/>
    <property type="match status" value="4"/>
</dbReference>
<dbReference type="InterPro" id="IPR049552">
    <property type="entry name" value="PKS_DH_N"/>
</dbReference>
<feature type="region of interest" description="Disordered" evidence="10">
    <location>
        <begin position="5487"/>
        <end position="5515"/>
    </location>
</feature>
<feature type="domain" description="Ketosynthase family 3 (KS3)" evidence="12">
    <location>
        <begin position="32"/>
        <end position="459"/>
    </location>
</feature>
<dbReference type="InterPro" id="IPR032821">
    <property type="entry name" value="PKS_assoc"/>
</dbReference>
<comment type="cofactor">
    <cofactor evidence="1">
        <name>pantetheine 4'-phosphate</name>
        <dbReference type="ChEBI" id="CHEBI:47942"/>
    </cofactor>
</comment>
<dbReference type="PROSITE" id="PS50075">
    <property type="entry name" value="CARRIER"/>
    <property type="match status" value="4"/>
</dbReference>
<dbReference type="Gene3D" id="3.40.47.10">
    <property type="match status" value="4"/>
</dbReference>
<dbReference type="InterPro" id="IPR041618">
    <property type="entry name" value="PKS_DE"/>
</dbReference>
<dbReference type="Gene3D" id="3.10.129.110">
    <property type="entry name" value="Polyketide synthase dehydratase"/>
    <property type="match status" value="1"/>
</dbReference>
<dbReference type="InterPro" id="IPR055123">
    <property type="entry name" value="SpnB-like_Rossmann"/>
</dbReference>
<dbReference type="InterPro" id="IPR013968">
    <property type="entry name" value="PKS_KR"/>
</dbReference>
<evidence type="ECO:0000259" key="13">
    <source>
        <dbReference type="PROSITE" id="PS52019"/>
    </source>
</evidence>
<organism evidence="14">
    <name type="scientific">Streptomyces nanchangensis</name>
    <dbReference type="NCBI Taxonomy" id="204925"/>
    <lineage>
        <taxon>Bacteria</taxon>
        <taxon>Bacillati</taxon>
        <taxon>Actinomycetota</taxon>
        <taxon>Actinomycetes</taxon>
        <taxon>Kitasatosporales</taxon>
        <taxon>Streptomycetaceae</taxon>
        <taxon>Streptomyces</taxon>
    </lineage>
</organism>
<dbReference type="GO" id="GO:0031177">
    <property type="term" value="F:phosphopantetheine binding"/>
    <property type="evidence" value="ECO:0007669"/>
    <property type="project" value="InterPro"/>
</dbReference>
<evidence type="ECO:0000259" key="11">
    <source>
        <dbReference type="PROSITE" id="PS50075"/>
    </source>
</evidence>
<dbReference type="PROSITE" id="PS52004">
    <property type="entry name" value="KS3_2"/>
    <property type="match status" value="4"/>
</dbReference>
<evidence type="ECO:0000256" key="8">
    <source>
        <dbReference type="ARBA" id="ARBA00023315"/>
    </source>
</evidence>
<dbReference type="SUPFAM" id="SSF47336">
    <property type="entry name" value="ACP-like"/>
    <property type="match status" value="4"/>
</dbReference>
<keyword evidence="3" id="KW-0596">Phosphopantetheine</keyword>
<dbReference type="InterPro" id="IPR020806">
    <property type="entry name" value="PKS_PP-bd"/>
</dbReference>
<protein>
    <submittedName>
        <fullName evidence="14">Modular polyketide synthase</fullName>
    </submittedName>
</protein>
<evidence type="ECO:0000256" key="3">
    <source>
        <dbReference type="ARBA" id="ARBA00022450"/>
    </source>
</evidence>
<dbReference type="GO" id="GO:0006633">
    <property type="term" value="P:fatty acid biosynthetic process"/>
    <property type="evidence" value="ECO:0007669"/>
    <property type="project" value="InterPro"/>
</dbReference>
<dbReference type="Pfam" id="PF16197">
    <property type="entry name" value="KAsynt_C_assoc"/>
    <property type="match status" value="3"/>
</dbReference>
<dbReference type="Pfam" id="PF18369">
    <property type="entry name" value="PKS_DE"/>
    <property type="match status" value="1"/>
</dbReference>
<dbReference type="InterPro" id="IPR014030">
    <property type="entry name" value="Ketoacyl_synth_N"/>
</dbReference>
<dbReference type="SUPFAM" id="SSF52151">
    <property type="entry name" value="FabD/lysophospholipase-like"/>
    <property type="match status" value="4"/>
</dbReference>
<gene>
    <name evidence="14" type="primary">meiA2</name>
</gene>
<dbReference type="CDD" id="cd08952">
    <property type="entry name" value="KR_1_SDR_x"/>
    <property type="match status" value="2"/>
</dbReference>
<dbReference type="Pfam" id="PF00550">
    <property type="entry name" value="PP-binding"/>
    <property type="match status" value="4"/>
</dbReference>
<dbReference type="GO" id="GO:0004312">
    <property type="term" value="F:fatty acid synthase activity"/>
    <property type="evidence" value="ECO:0007669"/>
    <property type="project" value="TreeGrafter"/>
</dbReference>
<dbReference type="Gene3D" id="3.40.50.720">
    <property type="entry name" value="NAD(P)-binding Rossmann-like Domain"/>
    <property type="match status" value="3"/>
</dbReference>
<reference evidence="14" key="2">
    <citation type="journal article" date="2010" name="Appl. Environ. Microbiol.">
        <title>Cloning of separate meilingmycin biosynthesis gene clusters by use of acyltransferase-ketoreductase didomain PCR amplification.</title>
        <authorList>
            <person name="He Y."/>
            <person name="Sun Y."/>
            <person name="Liu T."/>
            <person name="Zhou X."/>
            <person name="Bai L."/>
            <person name="Deng Z."/>
        </authorList>
    </citation>
    <scope>NUCLEOTIDE SEQUENCE</scope>
    <source>
        <strain evidence="14">NS3226</strain>
    </source>
</reference>
<evidence type="ECO:0000256" key="10">
    <source>
        <dbReference type="SAM" id="MobiDB-lite"/>
    </source>
</evidence>
<feature type="domain" description="Ketosynthase family 3 (KS3)" evidence="12">
    <location>
        <begin position="4078"/>
        <end position="4504"/>
    </location>
</feature>
<dbReference type="FunFam" id="3.40.366.10:FF:000002">
    <property type="entry name" value="Probable polyketide synthase 2"/>
    <property type="match status" value="1"/>
</dbReference>
<dbReference type="Pfam" id="PF08659">
    <property type="entry name" value="KR"/>
    <property type="match status" value="3"/>
</dbReference>
<dbReference type="CDD" id="cd00833">
    <property type="entry name" value="PKS"/>
    <property type="match status" value="4"/>
</dbReference>
<dbReference type="InterPro" id="IPR036736">
    <property type="entry name" value="ACP-like_sf"/>
</dbReference>
<dbReference type="GO" id="GO:0004315">
    <property type="term" value="F:3-oxoacyl-[acyl-carrier-protein] synthase activity"/>
    <property type="evidence" value="ECO:0007669"/>
    <property type="project" value="InterPro"/>
</dbReference>
<dbReference type="InterPro" id="IPR049551">
    <property type="entry name" value="PKS_DH_C"/>
</dbReference>
<dbReference type="Pfam" id="PF00109">
    <property type="entry name" value="ketoacyl-synt"/>
    <property type="match status" value="4"/>
</dbReference>
<dbReference type="InterPro" id="IPR036291">
    <property type="entry name" value="NAD(P)-bd_dom_sf"/>
</dbReference>
<dbReference type="SMART" id="SM00827">
    <property type="entry name" value="PKS_AT"/>
    <property type="match status" value="4"/>
</dbReference>
<reference evidence="14" key="1">
    <citation type="journal article" date="2003" name="Arch. Microbiol.">
        <title>Identification of a gene cluster encoding meilingmycin biosynthesis among multiple polyketide synthase contigs isolated from Streptomyces nanchangensis NS3226.</title>
        <authorList>
            <person name="Sun Y."/>
            <person name="Zhou X."/>
            <person name="Tu G."/>
            <person name="Deng Z."/>
        </authorList>
    </citation>
    <scope>NUCLEOTIDE SEQUENCE</scope>
    <source>
        <strain evidence="14">NS3226</strain>
    </source>
</reference>
<sequence length="5987" mass="638843">MHEDELLSYLKRVTADLDRTRRRLYEVTEREQEPIAIVGMACRFPGEVRSAEDFWQLIMAERDAIGDFPTDRGWDVERLYDPDPDRSGTCYTRHGGFLYDAAGFDAEFFETSPREALAMDPQQRLLLETSWEAFEHAGIDPTSVRGSRTAVFTGINPPDYPVGHASRPPESAEGFILTGSAGSIASGRIAYTLGLEGPAVTVDTACSSSLVALHLACQALRAEECSMALAGGVAVMSTPRIFLEFARQRGLSVDGRCKAFGVGADGTGWAEGVGMLLVERLSDARRLGHRVLAVVRGSAVNQDGASNGLTAPNGPSQQRVIRQALASARVGGADVDVVEGHGTGTRLGDPIEAQALLATYGQERSGDEPLWLGSVKSNIGHAQAAAGVAGVIKMVMAMRCGVLPRTLHVQEPSPHVDWSSGGVRLLTEAVPWPETGRARRAGVSSFGVSGTNAHIILEQAPPEEHDDPADVSSGSFPWMVSAKSEQALQAQAAQLRAYLAARPGVGLADVGYALAAGRTAFDHRAVLLGPDREAFLEGLGALGAGEEHAGLVRGVATGAGKLAFVCSGQGTQRPRMGHELYRAFPLFAAAMDEACAYLDPHLDRPLRDVVFAEPDSGTARLLQQTRYAQPALFALQVALHRLVTEHYDLTPHYYAGHSLGEITAAHLAGILTLCDAARLVTTRARLMQSLPATGAMTTLQADPDELHEHLTRCEGRVSLAAVNAPGSVVISGDRHDVDATAENFRTMGRKTTPLKVSGAFHSHHIDPLLDELRATAETLTYHPPHTPLITTDLTDQDPTTPGYWVRQTRETVHYAHTTQQLHTHGVTAYLELGPDTTLTTLTHHNLPHHTPLAIPLLHPDQPETHTTHTALAHLHTHGHPTTWHHHHTPTHHHPNLPTYPFQHHHYWLHVSEPQGEQHTPRPISSEPPVTATLRQRLSHQPPDAQQQTLLDAVRTHIAGVLGHGSPENIHAERAFKELGFTSLTAVQFRNRLCEATGLTLAPTIVFDYPSPAMLVQHLCQQLLGTRGETVSHVPHTAIGTGEPIAIVGMACRYPGDVQSPEQLWDLLVTEQDAISGFPTDRGWDLDNLYDPDPERFGTSYTREGGFIHQAGEFDAEFFGISPREALAMDPQQRILLEVSWEAFERAGIDPTSVRGTQTGIFAGLAYHDYAQRFPIAPEGFEGYLVHGSAGSIASGRVAYTFGLEGPAVTVDTACSSSLVALHLACQALRSGECSMALAGGVTVMSTPAAFIEFSRQRGLSPDGRCKAFSATADGTGWGEGAGMVLVERLSDAQRLGHPILAVVRGTAVNQDGASNGLTAPNGLSQQRVIRQALANAELTPAAIDAVEGHGTGTTLGDPIEAQALLATYGQDRSADQPLLLGSMKSNIGHAQAAAGVGGIVKMVLAMRHGVLPRTLHVQEPSPHVDWASGGVRLLTEAVPWPETGRARRAGVSSFGVSGTNAHVILEQAPPTKAPANDEVTSAPTPSLEPWLVSAKSEDALQAQARRLRQYLALAPKLDLADVGYALATGRTAFDHRAVLLGPDREAFLEGLGALGAGEEHAGLVRGVATGAGKLAFVCSGQGTQRPRMGHELYRAFPLFAAAMDEACTHLDPHLDHPLRDVMFAEPDTDTAQLLHQTRYAQPALFALQVALHRLVTEHYDLTPHYYAGHSLGEITAAHLAGILTLPDAARLVTTRARLMQSLPATGAMTTLQADPDELHEHLTRCEGRVSLAAVNAPGSVVISGDRHDVDATAENFRAMGRKTTPLKVSGAFHSHHIDPLLDELRTTAETLTYHPPHTPLITTNPTDHDPTTPGYWIRQTRETVHYTHTTQQLHTHGVTAYLELGPDTTLTTLTHHNLPHHTPLAIPLLHPDQPETHTTHTALAHLHTHGHPTTWHHHHTPTHHHPNLPTYPFQHHHYWLNTTTPTPNTTSIRFLESLESEDVDAVASALAIDRDSSLETVLPALSTWRKRHDGQAVIDSWGYRETWKPVTLSQSGTRSPGTWLIVVPTLQSRTAPIDVIVDALHRLGARTITLTLDSSCADHETLARRLAEHSDLVNIDGVVSLLAFDEEPHPEHPHLPTGTALTLTLIQTLTTHPNTTAPLWCLTQTATTTHPTDTLNHPTQAHIWGLGRTTALEHPNHWGGLIDLPTTPTPQHLHHLTTALTTQHNERELALRPTGLHARRLVRTTARGALDDPQPWKPHGTILITGGTGAIGTHIATWIATHHPHCHLLLTNRQGPNTPHNTQLHHHLTQLGATTTITTCDTTNPNQLTNLLNTIPPTHPLTTIIHTAGVLDDATLATQTHDRLSTVLGPKAHAAHHLHNLTRHLDLDAFVLISSTAATFGSPGQANYAAANAYLDALAQHRRAQGLPATSIAWGLWEQGGLANAEITGHLARRGLLPLPTEPALTALSQAIASPGQAHHIIADIDWGSFAVNLSPSGESVPLTQDIPEARTQRARQAMDQDSGTALHRQLADRSPSEQQEVLLQLVRAQVASVLGHSDIDAVPSDRPFKELGLDSLAAVETRNRLTALAGLRLPTSLIFDHPTPTRLAQYLQTELVGEESGLASAVAFSPAAKTDDSIAIIGMACRFPGGVSTPEEFWDLILMEHDAIADFPTNRGWDLAGIFHPDPAHKGTCYTQQGGFLYDAAEFDPVFFDISPREALAMDPQQRLLLETSWEALERAHIDPRSLQGSPVGVFTGINAQDYAIHLERSPESVEGYVLTGSSSSIASGRIAYTLGLEGPAVTVDTACSSSLVALHLASQSLRSGECSMALAGGVTVMSTPTTFVEFARQRGLSTDGRCRAFSSTADGTGWGEGVGILLVERLSDARRLGHQVLAVVRGSAVNQDGASNGLTAPNGPSQQRVIRQALAGAGLTVPEIDAVEGHGTGTTLGDPIEAQALLATYGQERPDDRPVWLGSVKSNIGHAQAAAGVAGVIKMVMAMRHGVLPRTLHVQEPSPHVDWSSGGVRLLTEAVPWPETGRARRAGVSSFGVSGTNAHIILEQAPPTEDREPGAGSPSSSPWMVSAKSEQALQAQAAQLRAYLAAHPEVGLADVGYALAAGRTAFDHRAVLLGPDREAFLEALRALEAGEEHAGLVRGVATGTGKLAFVCSGQGTQRPRMGHELYHAFPLFAAAMDEACTHLDPHLDHPLRDVMFAEPDTDTAQLLHQTRYAQPALFALQISLHRLVTEHYGLTPHYYAGHSLGEITAAHLAGILTLPDAARLVTTRARLMQSLPATGAMTTLQADPDELHEHLAGLEGRVSLAAVNAPASVVISGDRHDVDATAENFRAMGRKTTPLKVSGAFHSHHIDPLLDELRTTAETLTYHQPHTPLITTDLTDQDPTTPGYWVRQTRETVHYAHTTQQLHTHGVTAYLELGPDTTLTTLTHHNLPHHTPLAIPLLHPDQPETHTTHTALAHLHTHGHPTTWHHHHTPTHHHPNLPTYPFQHHHYWLNTTTATPNTTDAWRYDEVWQPLDLADAEPMPPGDWLVVIPARQAGHPHVDAILSGLREHGGIRMTELVLDPADIDPLVLRQHLADAIEQPDDLSISGVLSLLAFDEEPHPEHPHLPTGTALTLTLIQTLTTHPNTTAPLWCLTQTATTTHPTDTLNHPTQAHIWGLGRTTALEHPNHWGGLIDLPTTPTPQHLHHLTTALTTQHNDDQLAIRDTGLQTRRLTRTATTPSNPQPWKPHGTILITGGTGAIGTHIATWIATHHPHCHLLLTNRQGPNTPHNTQLHHHLTQLGATTTITTCDTTNPNQLTNLLNTIPPTHPLTTIIHTAGINLKSTIADLSAADLAETAGAKATGAAILHELLREHDTIERFVLFSSIAATWGSANQAGYAAANAYLDALAQHRRAQGLPATSIAWGPWDGAGMAADGDTRAHLRRRGLRAMSPDLALAALDRVLGHGPDSAASTVVADVDWEDFATTFTARRPAPLIDDIPEVRQVLRGDAAPSSADSLREQLAQRSPKEQQQALLDVVRTHAAAVLGHSSPESIDAQQAFSALGFDSLTAVEFRNRVAAAIGLALPTTLVFDHPSPTECATHLRTALLGGTDDDLREGMSGTSAERTQAAAILDEPIAIVGMACRYPGGVRSAEDLWRLVASGTDAITEFPTDRGWDVERIYHPDPDHEGTCCTQHGGFLYDAGEFDPAFFGISPREALAMDPQQRLLLEASWEAFEHAGIDPETLRGSQTGVFVGINVQDYAAHVRQVPQAVAGYALTGSSGSVASGRIAYVFGLEGPTVSVDTACSSSLVALHMAGQALRTTECSLALVGGVMVMSTPATFIEFSRQRGLSPDGRCKAFSATADGTGWAEGVGMLLVERLSDARRNGHRVLAVVRGSAINQDGASNGLTAPNGPAQQRVIRQALAGAGLSPSEVDAVEGHGTGTVLGDPVEAQALLATYGQDRAEDHPLWLGSVKSNIGHAQAAAGVGGVIKMVMALQHDTLPRTLHADEPSPHVDWSAGAVRLLTDAVPWVRNGRPRRAGVSSFGVSGTNAHLILEEAPSDEPDGPGVAGPTAAPAVEASAVSLPWLLSAKSADALRAQARQLREFVSAAPEAGSGPGLADIGYSLATHRSAFEHRAVVIGSDRADFLGGLDALAADEAHSAVVTGIARKAGDLGKVVFVFPGQGGQWAGMGLRLLKTSPVFAQSIQACEQALAPHTDWTLTDILHRPHTDPLWQRADVIQPALFALMTSLTTLWQSHGLNPDAVIGHSQGEITAAHISGALSLEDAAKIVALRSQTLQTLQGSGGMASVPLPADQVTALLHTMWPDQLWVAAINAPTTTVISGDTQALTQALNHYRDQDIDAKRIPVDYASHCPHIQAVQHELSDLLQDITPRAATTPFYSTTDNQWTDTTTLNAHYWYRNLRQPVHLTNAITNLTHQGHHTYIEISPHPTLTPAIQETTHTTHTPTTVISTLRRNHNDTHQLLHALAHAHTTGHPINWHPTHQHHTPTPQHTDLPTYPFQHQRYWLNTPTQTGDAAAIGLDPAHHPLLGAAIPLADSDGHLFTGRLSLRTHPWLADHAFAGVALVPGTAFLDIALQAGERVGCRHLEELSLHAPLLLPQRGGVVLQISVGAPDCEGRREFAAYARSHDDVSGTENALGTEGLEAATQSWTRHATGTLTAATPPAAAAGPKAGAWPPGKADAVDLDGLYERLTGAELAYGPAFHGLRAAWREGSDIFAEVRLPEPQARDAGRFGIHPALLDAALHTLGLDPALSEEPADASEGQRAARLPFVWRGVTLHRRGGEVLRVRLSPGPGNGVVAIEATDESGRPVASVEALVLRPVSAGEVRAAAHSEHHESLFGLEWPTATLPTADHSPSDPSSFAVVGADPSGLPYRRHDDWAALLDAVEADGAPELIVVPCGGDEDGDVAGGAAVRTAVRNVLHLLQSWLGDDLFADSRLVVLTRGAVATRREDDVTDLPGAAVWGLVRSAQSENPGRITLVDWDGHGSLAQVLPAALAGGEPQLAVRDGEVCVPRLVRMPRQDRPAPTDGAADGSADGPTDASAGASPWALDPAGTVLITGGTGVLGGLIARHLVAAHGVRQLLLVGRRGAQAEGVRALAAELEAVGATVTVAACDAADREALATLLGRVPEQHPLTAVVHASGVLDDGTIPSLTPERIDTVFRAKVVPALLLHELTRDADLAAFVMFSSAASVLGSPGQGNYAAANAVLDALARHRRAQGRPATSLAWGLWAQGSGMTRHLDGTDHARISRGGMAPLATEEALALFDASSAAGEPFLVPARFELGSLRSRATGAGVPALLRGLVPASARRGGAADRGEDGEDRTDVGVSLRERLARCGGKEQQGILTRLVRSHAAAVIGHAGIEEVAERRAFRELGFDSLTAVELRNRLTTATGLRLPATVAFDFPTPTALAEHVRALLLRANGNGTGADGTSASEAGEEELRAAVASIPLGRLREAGLLSALLELAEAPGGLGGGLGSVGVAAVPAARSAEGPGSIDEMDIDSLIGLAHGDQPGSDS</sequence>
<dbReference type="SMART" id="SM00826">
    <property type="entry name" value="PKS_DH"/>
    <property type="match status" value="1"/>
</dbReference>
<dbReference type="SMART" id="SM01294">
    <property type="entry name" value="PKS_PP_betabranch"/>
    <property type="match status" value="3"/>
</dbReference>
<dbReference type="InterPro" id="IPR014043">
    <property type="entry name" value="Acyl_transferase_dom"/>
</dbReference>
<evidence type="ECO:0000256" key="6">
    <source>
        <dbReference type="ARBA" id="ARBA00023194"/>
    </source>
</evidence>
<dbReference type="PROSITE" id="PS00606">
    <property type="entry name" value="KS3_1"/>
    <property type="match status" value="4"/>
</dbReference>
<dbReference type="InterPro" id="IPR020841">
    <property type="entry name" value="PKS_Beta-ketoAc_synthase_dom"/>
</dbReference>
<feature type="domain" description="Carrier" evidence="11">
    <location>
        <begin position="5813"/>
        <end position="5888"/>
    </location>
</feature>
<dbReference type="PANTHER" id="PTHR43775:SF51">
    <property type="entry name" value="INACTIVE PHENOLPHTHIOCEROL SYNTHESIS POLYKETIDE SYNTHASE TYPE I PKS1-RELATED"/>
    <property type="match status" value="1"/>
</dbReference>
<dbReference type="PROSITE" id="PS00012">
    <property type="entry name" value="PHOSPHOPANTETHEINE"/>
    <property type="match status" value="2"/>
</dbReference>
<dbReference type="PANTHER" id="PTHR43775">
    <property type="entry name" value="FATTY ACID SYNTHASE"/>
    <property type="match status" value="1"/>
</dbReference>
<dbReference type="Gene3D" id="3.30.70.3290">
    <property type="match status" value="4"/>
</dbReference>
<dbReference type="FunFam" id="3.40.47.10:FF:000019">
    <property type="entry name" value="Polyketide synthase type I"/>
    <property type="match status" value="4"/>
</dbReference>
<dbReference type="Gene3D" id="6.10.140.1830">
    <property type="match status" value="1"/>
</dbReference>
<feature type="region of interest" description="Disordered" evidence="10">
    <location>
        <begin position="3952"/>
        <end position="3973"/>
    </location>
</feature>
<dbReference type="EMBL" id="FJ952082">
    <property type="protein sequence ID" value="ADC45534.1"/>
    <property type="molecule type" value="Genomic_DNA"/>
</dbReference>
<evidence type="ECO:0000256" key="5">
    <source>
        <dbReference type="ARBA" id="ARBA00022679"/>
    </source>
</evidence>
<keyword evidence="4" id="KW-0597">Phosphoprotein</keyword>
<dbReference type="Pfam" id="PF02801">
    <property type="entry name" value="Ketoacyl-synt_C"/>
    <property type="match status" value="4"/>
</dbReference>
<dbReference type="InterPro" id="IPR014031">
    <property type="entry name" value="Ketoacyl_synth_C"/>
</dbReference>
<dbReference type="SUPFAM" id="SSF51735">
    <property type="entry name" value="NAD(P)-binding Rossmann-fold domains"/>
    <property type="match status" value="6"/>
</dbReference>
<dbReference type="InterPro" id="IPR016035">
    <property type="entry name" value="Acyl_Trfase/lysoPLipase"/>
</dbReference>
<dbReference type="InterPro" id="IPR016036">
    <property type="entry name" value="Malonyl_transacylase_ACP-bd"/>
</dbReference>
<feature type="active site" description="Proton donor; for dehydratase activity" evidence="9">
    <location>
        <position position="5209"/>
    </location>
</feature>
<feature type="domain" description="Carrier" evidence="11">
    <location>
        <begin position="3976"/>
        <end position="4051"/>
    </location>
</feature>
<feature type="region of interest" description="Disordered" evidence="10">
    <location>
        <begin position="3005"/>
        <end position="3026"/>
    </location>
</feature>
<dbReference type="Pfam" id="PF22621">
    <property type="entry name" value="CurL-like_PKS_C"/>
    <property type="match status" value="1"/>
</dbReference>
<feature type="domain" description="PKS/mFAS DH" evidence="13">
    <location>
        <begin position="4994"/>
        <end position="5296"/>
    </location>
</feature>
<dbReference type="InterPro" id="IPR049900">
    <property type="entry name" value="PKS_mFAS_DH"/>
</dbReference>
<dbReference type="Pfam" id="PF22953">
    <property type="entry name" value="SpnB_Rossmann"/>
    <property type="match status" value="1"/>
</dbReference>
<proteinExistence type="predicted"/>
<feature type="domain" description="Carrier" evidence="11">
    <location>
        <begin position="2485"/>
        <end position="2560"/>
    </location>
</feature>
<dbReference type="InterPro" id="IPR001227">
    <property type="entry name" value="Ac_transferase_dom_sf"/>
</dbReference>
<dbReference type="InterPro" id="IPR015083">
    <property type="entry name" value="NorB/c/GfsB-D-like_docking"/>
</dbReference>
<dbReference type="InterPro" id="IPR057326">
    <property type="entry name" value="KR_dom"/>
</dbReference>